<evidence type="ECO:0000256" key="2">
    <source>
        <dbReference type="ARBA" id="ARBA00009416"/>
    </source>
</evidence>
<dbReference type="PANTHER" id="PTHR33305">
    <property type="entry name" value="ETHYLENE INSENSITIVE 3-LIKE 2 PROTEIN"/>
    <property type="match status" value="1"/>
</dbReference>
<dbReference type="AlphaFoldDB" id="A0A6N2BLY2"/>
<dbReference type="PANTHER" id="PTHR33305:SF29">
    <property type="entry name" value="ETHYLENE INSENSITIVE 3-LIKE 5 PROTEIN"/>
    <property type="match status" value="1"/>
</dbReference>
<gene>
    <name evidence="7" type="ORF">EJD97_008469</name>
</gene>
<dbReference type="InterPro" id="IPR047091">
    <property type="entry name" value="EIN3-like_DNA-bd"/>
</dbReference>
<dbReference type="Pfam" id="PF04873">
    <property type="entry name" value="EIN3_DNA-bd"/>
    <property type="match status" value="1"/>
</dbReference>
<dbReference type="GO" id="GO:0009873">
    <property type="term" value="P:ethylene-activated signaling pathway"/>
    <property type="evidence" value="ECO:0007669"/>
    <property type="project" value="UniProtKB-KW"/>
</dbReference>
<reference evidence="7" key="1">
    <citation type="submission" date="2019-05" db="EMBL/GenBank/DDBJ databases">
        <title>The de novo reference genome and transcriptome assemblies of the wild tomato species Solanum chilense.</title>
        <authorList>
            <person name="Stam R."/>
            <person name="Nosenko T."/>
            <person name="Hoerger A.C."/>
            <person name="Stephan W."/>
            <person name="Seidel M.A."/>
            <person name="Kuhn J.M.M."/>
            <person name="Haberer G."/>
            <person name="Tellier A."/>
        </authorList>
    </citation>
    <scope>NUCLEOTIDE SEQUENCE</scope>
    <source>
        <tissue evidence="7">Mature leaves</tissue>
    </source>
</reference>
<dbReference type="GO" id="GO:0005634">
    <property type="term" value="C:nucleus"/>
    <property type="evidence" value="ECO:0007669"/>
    <property type="project" value="UniProtKB-SubCell"/>
</dbReference>
<evidence type="ECO:0000256" key="5">
    <source>
        <dbReference type="SAM" id="MobiDB-lite"/>
    </source>
</evidence>
<evidence type="ECO:0000256" key="1">
    <source>
        <dbReference type="ARBA" id="ARBA00004123"/>
    </source>
</evidence>
<proteinExistence type="inferred from homology"/>
<name>A0A6N2BLY2_SOLCI</name>
<feature type="compositionally biased region" description="Acidic residues" evidence="5">
    <location>
        <begin position="68"/>
        <end position="83"/>
    </location>
</feature>
<protein>
    <recommendedName>
        <fullName evidence="6">Ethylene insensitive 3-like DNA-binding domain-containing protein</fullName>
    </recommendedName>
</protein>
<organism evidence="7">
    <name type="scientific">Solanum chilense</name>
    <name type="common">Tomato</name>
    <name type="synonym">Lycopersicon chilense</name>
    <dbReference type="NCBI Taxonomy" id="4083"/>
    <lineage>
        <taxon>Eukaryota</taxon>
        <taxon>Viridiplantae</taxon>
        <taxon>Streptophyta</taxon>
        <taxon>Embryophyta</taxon>
        <taxon>Tracheophyta</taxon>
        <taxon>Spermatophyta</taxon>
        <taxon>Magnoliopsida</taxon>
        <taxon>eudicotyledons</taxon>
        <taxon>Gunneridae</taxon>
        <taxon>Pentapetalae</taxon>
        <taxon>asterids</taxon>
        <taxon>lamiids</taxon>
        <taxon>Solanales</taxon>
        <taxon>Solanaceae</taxon>
        <taxon>Solanoideae</taxon>
        <taxon>Solaneae</taxon>
        <taxon>Solanum</taxon>
        <taxon>Solanum subgen. Lycopersicon</taxon>
    </lineage>
</organism>
<feature type="region of interest" description="Disordered" evidence="5">
    <location>
        <begin position="60"/>
        <end position="95"/>
    </location>
</feature>
<sequence>MVEFEEIIEPLSPINSELVEENKDIDNEEINYDDLKRRMWKDRMRMQIFKANKRDMMINTSASSSEELSLDQDEDEEEEEDEESQAKKEQSRRKKMSRAQDSVLKYMVKIMEICKGQGFVYGIVPEKGKPVTGSSDSLREWWKDNVRFEKNAPNAIATFLPKLVEENVLLPNSCMDLLNDLQDTTLGSLLSSLMQHCIPPQRRFPLDKGLAPPWWPTGTELWWGDQGFSQEQGPPPYKKPHDLKKAWKVSVLAGIIKHMSVNFDKMRRLVKQSKSLQNKMTAKETATWSRVVNQEEVLIKMTEKALKISTSKEEDQENVEAIKEDDDQYLALRRNEKRKGVFESDIDTEDMLYQNLNCAQSELGVGFPYKNSRMDNETTCFHRGKQTMNEQQSVNDESLNMFMNNFTSLIGTQFIPHKEIMVGDDHHSEHDGMNMDIKRSVDNYHIAQYANRRSIEENFEVFWGDNNVLEQFHYYNIMNLNDTPKENEHHQSPLSVWDLAYEDTSEL</sequence>
<dbReference type="FunFam" id="1.10.3180.10:FF:000001">
    <property type="entry name" value="Ethylene insensitive 3-like 1"/>
    <property type="match status" value="1"/>
</dbReference>
<evidence type="ECO:0000256" key="4">
    <source>
        <dbReference type="ARBA" id="ARBA00023242"/>
    </source>
</evidence>
<accession>A0A6N2BLY2</accession>
<dbReference type="EMBL" id="RXGB01002259">
    <property type="protein sequence ID" value="TMW95697.1"/>
    <property type="molecule type" value="Genomic_DNA"/>
</dbReference>
<comment type="caution">
    <text evidence="7">The sequence shown here is derived from an EMBL/GenBank/DDBJ whole genome shotgun (WGS) entry which is preliminary data.</text>
</comment>
<comment type="subcellular location">
    <subcellularLocation>
        <location evidence="1">Nucleus</location>
    </subcellularLocation>
</comment>
<feature type="domain" description="Ethylene insensitive 3-like DNA-binding" evidence="6">
    <location>
        <begin position="33"/>
        <end position="296"/>
    </location>
</feature>
<keyword evidence="3" id="KW-0936">Ethylene signaling pathway</keyword>
<evidence type="ECO:0000256" key="3">
    <source>
        <dbReference type="ARBA" id="ARBA00022745"/>
    </source>
</evidence>
<dbReference type="GO" id="GO:0003700">
    <property type="term" value="F:DNA-binding transcription factor activity"/>
    <property type="evidence" value="ECO:0007669"/>
    <property type="project" value="InterPro"/>
</dbReference>
<comment type="similarity">
    <text evidence="2">Belongs to the EIN3 family.</text>
</comment>
<dbReference type="GO" id="GO:0003677">
    <property type="term" value="F:DNA binding"/>
    <property type="evidence" value="ECO:0007669"/>
    <property type="project" value="TreeGrafter"/>
</dbReference>
<dbReference type="InterPro" id="IPR006957">
    <property type="entry name" value="EIN3"/>
</dbReference>
<dbReference type="InterPro" id="IPR023278">
    <property type="entry name" value="Ethylene_insens-like_DNA-bd"/>
</dbReference>
<dbReference type="Gene3D" id="1.10.3180.10">
    <property type="entry name" value="DNA-binding domain of EIN3-like"/>
    <property type="match status" value="2"/>
</dbReference>
<keyword evidence="4" id="KW-0539">Nucleus</keyword>
<dbReference type="SUPFAM" id="SSF116768">
    <property type="entry name" value="DNA-binding domain of EIN3-like"/>
    <property type="match status" value="1"/>
</dbReference>
<evidence type="ECO:0000313" key="7">
    <source>
        <dbReference type="EMBL" id="TMW95697.1"/>
    </source>
</evidence>
<evidence type="ECO:0000259" key="6">
    <source>
        <dbReference type="Pfam" id="PF04873"/>
    </source>
</evidence>